<evidence type="ECO:0000256" key="1">
    <source>
        <dbReference type="SAM" id="Phobius"/>
    </source>
</evidence>
<dbReference type="RefSeq" id="XP_062740834.1">
    <property type="nucleotide sequence ID" value="XM_062884135.1"/>
</dbReference>
<dbReference type="EMBL" id="JAFFHA010000008">
    <property type="protein sequence ID" value="KAK4651859.1"/>
    <property type="molecule type" value="Genomic_DNA"/>
</dbReference>
<keyword evidence="1" id="KW-0812">Transmembrane</keyword>
<accession>A0ABR0G8C5</accession>
<sequence>MAEGQRDVYLYRRPITSLAKVPFVNKSTHASISHWAVCVGETCYEVTHTLNHPTGKPRDIRTITKSEWIQHAQEKRLVYQYTHYGKCNAEWTDDDIKKCADDIWKRVFDGTYENFESNCQEFAHLLMRCIVNDLRQDTVPNRWESYNPDALVPAAMITGGPGFTAGVVKMTTATAATGAVGGVTILDVATTGGILTGIFGMIAFASHKYNKYRRYKKSKALVAEWHSIRNTTTKKGWRRVFSRSSWRRMWDTI</sequence>
<evidence type="ECO:0000313" key="2">
    <source>
        <dbReference type="EMBL" id="KAK4651859.1"/>
    </source>
</evidence>
<name>A0ABR0G8C5_9PEZI</name>
<evidence type="ECO:0008006" key="4">
    <source>
        <dbReference type="Google" id="ProtNLM"/>
    </source>
</evidence>
<keyword evidence="3" id="KW-1185">Reference proteome</keyword>
<comment type="caution">
    <text evidence="2">The sequence shown here is derived from an EMBL/GenBank/DDBJ whole genome shotgun (WGS) entry which is preliminary data.</text>
</comment>
<reference evidence="2 3" key="1">
    <citation type="journal article" date="2023" name="bioRxiv">
        <title>High-quality genome assemblies of four members of thePodospora anserinaspecies complex.</title>
        <authorList>
            <person name="Ament-Velasquez S.L."/>
            <person name="Vogan A.A."/>
            <person name="Wallerman O."/>
            <person name="Hartmann F."/>
            <person name="Gautier V."/>
            <person name="Silar P."/>
            <person name="Giraud T."/>
            <person name="Johannesson H."/>
        </authorList>
    </citation>
    <scope>NUCLEOTIDE SEQUENCE [LARGE SCALE GENOMIC DNA]</scope>
    <source>
        <strain evidence="2 3">CBS 415.72m</strain>
    </source>
</reference>
<keyword evidence="1" id="KW-1133">Transmembrane helix</keyword>
<evidence type="ECO:0000313" key="3">
    <source>
        <dbReference type="Proteomes" id="UP001323405"/>
    </source>
</evidence>
<dbReference type="Proteomes" id="UP001323405">
    <property type="component" value="Unassembled WGS sequence"/>
</dbReference>
<keyword evidence="1" id="KW-0472">Membrane</keyword>
<dbReference type="GeneID" id="87903918"/>
<proteinExistence type="predicted"/>
<feature type="transmembrane region" description="Helical" evidence="1">
    <location>
        <begin position="179"/>
        <end position="205"/>
    </location>
</feature>
<protein>
    <recommendedName>
        <fullName evidence="4">LRAT domain-containing protein</fullName>
    </recommendedName>
</protein>
<organism evidence="2 3">
    <name type="scientific">Podospora pseudocomata</name>
    <dbReference type="NCBI Taxonomy" id="2093779"/>
    <lineage>
        <taxon>Eukaryota</taxon>
        <taxon>Fungi</taxon>
        <taxon>Dikarya</taxon>
        <taxon>Ascomycota</taxon>
        <taxon>Pezizomycotina</taxon>
        <taxon>Sordariomycetes</taxon>
        <taxon>Sordariomycetidae</taxon>
        <taxon>Sordariales</taxon>
        <taxon>Podosporaceae</taxon>
        <taxon>Podospora</taxon>
    </lineage>
</organism>
<gene>
    <name evidence="2" type="ORF">QC762_0097040</name>
</gene>